<feature type="transmembrane region" description="Helical" evidence="20">
    <location>
        <begin position="162"/>
        <end position="183"/>
    </location>
</feature>
<keyword evidence="17" id="KW-1208">Phospholipid metabolism</keyword>
<dbReference type="EC" id="2.7.7.41" evidence="6 18"/>
<name>A0AAU8DJH4_9ACTN</name>
<evidence type="ECO:0000256" key="9">
    <source>
        <dbReference type="ARBA" id="ARBA00022516"/>
    </source>
</evidence>
<evidence type="ECO:0000256" key="8">
    <source>
        <dbReference type="ARBA" id="ARBA00022475"/>
    </source>
</evidence>
<evidence type="ECO:0000256" key="3">
    <source>
        <dbReference type="ARBA" id="ARBA00005119"/>
    </source>
</evidence>
<comment type="catalytic activity">
    <reaction evidence="1 18">
        <text>a 1,2-diacyl-sn-glycero-3-phosphate + CTP + H(+) = a CDP-1,2-diacyl-sn-glycerol + diphosphate</text>
        <dbReference type="Rhea" id="RHEA:16229"/>
        <dbReference type="ChEBI" id="CHEBI:15378"/>
        <dbReference type="ChEBI" id="CHEBI:33019"/>
        <dbReference type="ChEBI" id="CHEBI:37563"/>
        <dbReference type="ChEBI" id="CHEBI:58332"/>
        <dbReference type="ChEBI" id="CHEBI:58608"/>
        <dbReference type="EC" id="2.7.7.41"/>
    </reaction>
</comment>
<dbReference type="InterPro" id="IPR000374">
    <property type="entry name" value="PC_trans"/>
</dbReference>
<evidence type="ECO:0000256" key="20">
    <source>
        <dbReference type="SAM" id="Phobius"/>
    </source>
</evidence>
<evidence type="ECO:0000256" key="13">
    <source>
        <dbReference type="ARBA" id="ARBA00022989"/>
    </source>
</evidence>
<evidence type="ECO:0000256" key="4">
    <source>
        <dbReference type="ARBA" id="ARBA00005189"/>
    </source>
</evidence>
<keyword evidence="8" id="KW-1003">Cell membrane</keyword>
<dbReference type="PANTHER" id="PTHR46382">
    <property type="entry name" value="PHOSPHATIDATE CYTIDYLYLTRANSFERASE"/>
    <property type="match status" value="1"/>
</dbReference>
<evidence type="ECO:0000256" key="17">
    <source>
        <dbReference type="ARBA" id="ARBA00023264"/>
    </source>
</evidence>
<sequence>MSDDGPPDPPAGPVDPGLPAAAPRASRAGRDLPMAIGVGVGLGILIVGSLLLYRPAFVVIIAAAVLASVWEMSGTLRRARSVEISWLPVGLGAVAIVAMSWFWGHEAQALGLALAALVCLLWRFPRGAEGYLRDVSASIFLLVYLGLFASFATLLVRPEDGAQRAMVFLIVVVCSDTGGYAAGALLGRHPMAPTISPKKSWEGFAGSAVAAMIGGALSVSLMLHTDWWEGVVVGAVLTVVAVIGDLAESLIKRDLGVKDMGTLLPGHGGVMDRLDSLLPSAVVAWALLAAFV</sequence>
<evidence type="ECO:0000256" key="1">
    <source>
        <dbReference type="ARBA" id="ARBA00001698"/>
    </source>
</evidence>
<evidence type="ECO:0000256" key="18">
    <source>
        <dbReference type="RuleBase" id="RU003938"/>
    </source>
</evidence>
<dbReference type="GO" id="GO:0005886">
    <property type="term" value="C:plasma membrane"/>
    <property type="evidence" value="ECO:0007669"/>
    <property type="project" value="UniProtKB-SubCell"/>
</dbReference>
<comment type="pathway">
    <text evidence="4">Lipid metabolism.</text>
</comment>
<dbReference type="Pfam" id="PF01148">
    <property type="entry name" value="CTP_transf_1"/>
    <property type="match status" value="1"/>
</dbReference>
<dbReference type="PANTHER" id="PTHR46382:SF1">
    <property type="entry name" value="PHOSPHATIDATE CYTIDYLYLTRANSFERASE"/>
    <property type="match status" value="1"/>
</dbReference>
<organism evidence="21">
    <name type="scientific">Nakamurella sp. A5-74</name>
    <dbReference type="NCBI Taxonomy" id="3158264"/>
    <lineage>
        <taxon>Bacteria</taxon>
        <taxon>Bacillati</taxon>
        <taxon>Actinomycetota</taxon>
        <taxon>Actinomycetes</taxon>
        <taxon>Nakamurellales</taxon>
        <taxon>Nakamurellaceae</taxon>
        <taxon>Nakamurella</taxon>
    </lineage>
</organism>
<proteinExistence type="inferred from homology"/>
<feature type="compositionally biased region" description="Low complexity" evidence="19">
    <location>
        <begin position="14"/>
        <end position="24"/>
    </location>
</feature>
<feature type="transmembrane region" description="Helical" evidence="20">
    <location>
        <begin position="84"/>
        <end position="103"/>
    </location>
</feature>
<comment type="similarity">
    <text evidence="5 18">Belongs to the CDS family.</text>
</comment>
<evidence type="ECO:0000256" key="6">
    <source>
        <dbReference type="ARBA" id="ARBA00012487"/>
    </source>
</evidence>
<dbReference type="RefSeq" id="WP_353647742.1">
    <property type="nucleotide sequence ID" value="NZ_CP159218.1"/>
</dbReference>
<evidence type="ECO:0000256" key="7">
    <source>
        <dbReference type="ARBA" id="ARBA00019373"/>
    </source>
</evidence>
<accession>A0AAU8DJH4</accession>
<dbReference type="GO" id="GO:0004605">
    <property type="term" value="F:phosphatidate cytidylyltransferase activity"/>
    <property type="evidence" value="ECO:0007669"/>
    <property type="project" value="UniProtKB-EC"/>
</dbReference>
<evidence type="ECO:0000256" key="14">
    <source>
        <dbReference type="ARBA" id="ARBA00023098"/>
    </source>
</evidence>
<dbReference type="PROSITE" id="PS01315">
    <property type="entry name" value="CDS"/>
    <property type="match status" value="1"/>
</dbReference>
<keyword evidence="15 20" id="KW-0472">Membrane</keyword>
<feature type="transmembrane region" description="Helical" evidence="20">
    <location>
        <begin position="230"/>
        <end position="251"/>
    </location>
</feature>
<evidence type="ECO:0000256" key="2">
    <source>
        <dbReference type="ARBA" id="ARBA00004651"/>
    </source>
</evidence>
<feature type="transmembrane region" description="Helical" evidence="20">
    <location>
        <begin position="204"/>
        <end position="224"/>
    </location>
</feature>
<evidence type="ECO:0000256" key="19">
    <source>
        <dbReference type="SAM" id="MobiDB-lite"/>
    </source>
</evidence>
<feature type="region of interest" description="Disordered" evidence="19">
    <location>
        <begin position="1"/>
        <end position="24"/>
    </location>
</feature>
<keyword evidence="13 20" id="KW-1133">Transmembrane helix</keyword>
<dbReference type="EMBL" id="CP159218">
    <property type="protein sequence ID" value="XCG62127.1"/>
    <property type="molecule type" value="Genomic_DNA"/>
</dbReference>
<keyword evidence="9" id="KW-0444">Lipid biosynthesis</keyword>
<keyword evidence="16" id="KW-0594">Phospholipid biosynthesis</keyword>
<comment type="pathway">
    <text evidence="3 18">Phospholipid metabolism; CDP-diacylglycerol biosynthesis; CDP-diacylglycerol from sn-glycerol 3-phosphate: step 3/3.</text>
</comment>
<evidence type="ECO:0000256" key="10">
    <source>
        <dbReference type="ARBA" id="ARBA00022679"/>
    </source>
</evidence>
<protein>
    <recommendedName>
        <fullName evidence="7 18">Phosphatidate cytidylyltransferase</fullName>
        <ecNumber evidence="6 18">2.7.7.41</ecNumber>
    </recommendedName>
</protein>
<keyword evidence="12 18" id="KW-0548">Nucleotidyltransferase</keyword>
<feature type="transmembrane region" description="Helical" evidence="20">
    <location>
        <begin position="137"/>
        <end position="156"/>
    </location>
</feature>
<evidence type="ECO:0000256" key="12">
    <source>
        <dbReference type="ARBA" id="ARBA00022695"/>
    </source>
</evidence>
<evidence type="ECO:0000256" key="16">
    <source>
        <dbReference type="ARBA" id="ARBA00023209"/>
    </source>
</evidence>
<evidence type="ECO:0000256" key="15">
    <source>
        <dbReference type="ARBA" id="ARBA00023136"/>
    </source>
</evidence>
<evidence type="ECO:0000313" key="21">
    <source>
        <dbReference type="EMBL" id="XCG62127.1"/>
    </source>
</evidence>
<evidence type="ECO:0000256" key="11">
    <source>
        <dbReference type="ARBA" id="ARBA00022692"/>
    </source>
</evidence>
<evidence type="ECO:0000256" key="5">
    <source>
        <dbReference type="ARBA" id="ARBA00010185"/>
    </source>
</evidence>
<keyword evidence="14" id="KW-0443">Lipid metabolism</keyword>
<dbReference type="AlphaFoldDB" id="A0AAU8DJH4"/>
<reference evidence="21" key="1">
    <citation type="submission" date="2024-05" db="EMBL/GenBank/DDBJ databases">
        <authorList>
            <person name="Cai S.Y."/>
            <person name="Jin L.M."/>
            <person name="Li H.R."/>
        </authorList>
    </citation>
    <scope>NUCLEOTIDE SEQUENCE</scope>
    <source>
        <strain evidence="21">A5-74</strain>
    </source>
</reference>
<comment type="subcellular location">
    <subcellularLocation>
        <location evidence="2">Cell membrane</location>
        <topology evidence="2">Multi-pass membrane protein</topology>
    </subcellularLocation>
</comment>
<feature type="transmembrane region" description="Helical" evidence="20">
    <location>
        <begin position="109"/>
        <end position="125"/>
    </location>
</feature>
<keyword evidence="11 18" id="KW-0812">Transmembrane</keyword>
<gene>
    <name evidence="21" type="ORF">ABLG96_12660</name>
</gene>
<dbReference type="GO" id="GO:0016024">
    <property type="term" value="P:CDP-diacylglycerol biosynthetic process"/>
    <property type="evidence" value="ECO:0007669"/>
    <property type="project" value="TreeGrafter"/>
</dbReference>
<feature type="transmembrane region" description="Helical" evidence="20">
    <location>
        <begin position="32"/>
        <end position="50"/>
    </location>
</feature>
<keyword evidence="10 18" id="KW-0808">Transferase</keyword>